<dbReference type="EMBL" id="CP024201">
    <property type="protein sequence ID" value="ATQ42795.1"/>
    <property type="molecule type" value="Genomic_DNA"/>
</dbReference>
<feature type="domain" description="N-acetyltransferase" evidence="3">
    <location>
        <begin position="1"/>
        <end position="145"/>
    </location>
</feature>
<evidence type="ECO:0000259" key="3">
    <source>
        <dbReference type="PROSITE" id="PS51186"/>
    </source>
</evidence>
<proteinExistence type="predicted"/>
<dbReference type="PANTHER" id="PTHR43877">
    <property type="entry name" value="AMINOALKYLPHOSPHONATE N-ACETYLTRANSFERASE-RELATED-RELATED"/>
    <property type="match status" value="1"/>
</dbReference>
<dbReference type="RefSeq" id="WP_099622049.1">
    <property type="nucleotide sequence ID" value="NZ_CP024201.1"/>
</dbReference>
<dbReference type="PROSITE" id="PS51186">
    <property type="entry name" value="GNAT"/>
    <property type="match status" value="1"/>
</dbReference>
<dbReference type="GO" id="GO:0016747">
    <property type="term" value="F:acyltransferase activity, transferring groups other than amino-acyl groups"/>
    <property type="evidence" value="ECO:0007669"/>
    <property type="project" value="InterPro"/>
</dbReference>
<dbReference type="AlphaFoldDB" id="A0A2D2AXT3"/>
<accession>A0A2D2AXT3</accession>
<organism evidence="4 5">
    <name type="scientific">Caulobacter mirabilis</name>
    <dbReference type="NCBI Taxonomy" id="69666"/>
    <lineage>
        <taxon>Bacteria</taxon>
        <taxon>Pseudomonadati</taxon>
        <taxon>Pseudomonadota</taxon>
        <taxon>Alphaproteobacteria</taxon>
        <taxon>Caulobacterales</taxon>
        <taxon>Caulobacteraceae</taxon>
        <taxon>Caulobacter</taxon>
    </lineage>
</organism>
<sequence length="147" mass="15749">MIRRATPADSEVLRAMMMLSNGYERAAARAMIITFATGWSVPEGAHEVWLAEEGGLIAAGFYALIPHGADQELDLFFTDNGAQGTGLGRRLFDHMTARARDLGAARVVISSNPEAAGFYRRMGAVDIGVTAPGDGIAWERPKLALSL</sequence>
<protein>
    <submittedName>
        <fullName evidence="4">GNAT family N-acetyltransferase</fullName>
    </submittedName>
</protein>
<keyword evidence="1 4" id="KW-0808">Transferase</keyword>
<dbReference type="Pfam" id="PF13673">
    <property type="entry name" value="Acetyltransf_10"/>
    <property type="match status" value="1"/>
</dbReference>
<evidence type="ECO:0000313" key="4">
    <source>
        <dbReference type="EMBL" id="ATQ42795.1"/>
    </source>
</evidence>
<dbReference type="CDD" id="cd04301">
    <property type="entry name" value="NAT_SF"/>
    <property type="match status" value="1"/>
</dbReference>
<dbReference type="Gene3D" id="3.40.630.30">
    <property type="match status" value="1"/>
</dbReference>
<evidence type="ECO:0000256" key="1">
    <source>
        <dbReference type="ARBA" id="ARBA00022679"/>
    </source>
</evidence>
<dbReference type="OrthoDB" id="118465at2"/>
<dbReference type="InterPro" id="IPR050832">
    <property type="entry name" value="Bact_Acetyltransf"/>
</dbReference>
<reference evidence="4 5" key="1">
    <citation type="submission" date="2017-10" db="EMBL/GenBank/DDBJ databases">
        <title>Genome sequence of Caulobacter mirabilis FWC38.</title>
        <authorList>
            <person name="Fiebig A."/>
            <person name="Crosson S."/>
        </authorList>
    </citation>
    <scope>NUCLEOTIDE SEQUENCE [LARGE SCALE GENOMIC DNA]</scope>
    <source>
        <strain evidence="4 5">FWC 38</strain>
    </source>
</reference>
<dbReference type="KEGG" id="cmb:CSW64_10420"/>
<dbReference type="InterPro" id="IPR016181">
    <property type="entry name" value="Acyl_CoA_acyltransferase"/>
</dbReference>
<evidence type="ECO:0000313" key="5">
    <source>
        <dbReference type="Proteomes" id="UP000228945"/>
    </source>
</evidence>
<dbReference type="SUPFAM" id="SSF55729">
    <property type="entry name" value="Acyl-CoA N-acyltransferases (Nat)"/>
    <property type="match status" value="1"/>
</dbReference>
<gene>
    <name evidence="4" type="ORF">CSW64_10420</name>
</gene>
<dbReference type="InterPro" id="IPR000182">
    <property type="entry name" value="GNAT_dom"/>
</dbReference>
<dbReference type="Proteomes" id="UP000228945">
    <property type="component" value="Chromosome"/>
</dbReference>
<name>A0A2D2AXT3_9CAUL</name>
<keyword evidence="2" id="KW-0012">Acyltransferase</keyword>
<keyword evidence="5" id="KW-1185">Reference proteome</keyword>
<evidence type="ECO:0000256" key="2">
    <source>
        <dbReference type="ARBA" id="ARBA00023315"/>
    </source>
</evidence>